<dbReference type="FunFam" id="1.10.10.10:FF:000001">
    <property type="entry name" value="LysR family transcriptional regulator"/>
    <property type="match status" value="1"/>
</dbReference>
<dbReference type="PROSITE" id="PS50931">
    <property type="entry name" value="HTH_LYSR"/>
    <property type="match status" value="1"/>
</dbReference>
<evidence type="ECO:0000313" key="6">
    <source>
        <dbReference type="EMBL" id="ASJ54535.1"/>
    </source>
</evidence>
<evidence type="ECO:0000313" key="7">
    <source>
        <dbReference type="Proteomes" id="UP000197781"/>
    </source>
</evidence>
<keyword evidence="2" id="KW-0805">Transcription regulation</keyword>
<evidence type="ECO:0000256" key="2">
    <source>
        <dbReference type="ARBA" id="ARBA00023015"/>
    </source>
</evidence>
<dbReference type="PANTHER" id="PTHR30419:SF24">
    <property type="entry name" value="HTH-TYPE TRANSCRIPTIONAL REGULATOR CZCR"/>
    <property type="match status" value="1"/>
</dbReference>
<dbReference type="PANTHER" id="PTHR30419">
    <property type="entry name" value="HTH-TYPE TRANSCRIPTIONAL REGULATOR YBHD"/>
    <property type="match status" value="1"/>
</dbReference>
<name>A0A220MHY9_9BACL</name>
<dbReference type="InterPro" id="IPR050950">
    <property type="entry name" value="HTH-type_LysR_regulators"/>
</dbReference>
<feature type="domain" description="HTH lysR-type" evidence="5">
    <location>
        <begin position="1"/>
        <end position="58"/>
    </location>
</feature>
<dbReference type="PRINTS" id="PR00039">
    <property type="entry name" value="HTHLYSR"/>
</dbReference>
<evidence type="ECO:0000256" key="4">
    <source>
        <dbReference type="ARBA" id="ARBA00023163"/>
    </source>
</evidence>
<dbReference type="GO" id="GO:0003677">
    <property type="term" value="F:DNA binding"/>
    <property type="evidence" value="ECO:0007669"/>
    <property type="project" value="UniProtKB-KW"/>
</dbReference>
<dbReference type="Proteomes" id="UP000197781">
    <property type="component" value="Chromosome"/>
</dbReference>
<dbReference type="InterPro" id="IPR036388">
    <property type="entry name" value="WH-like_DNA-bd_sf"/>
</dbReference>
<evidence type="ECO:0000256" key="1">
    <source>
        <dbReference type="ARBA" id="ARBA00009437"/>
    </source>
</evidence>
<dbReference type="SUPFAM" id="SSF53850">
    <property type="entry name" value="Periplasmic binding protein-like II"/>
    <property type="match status" value="1"/>
</dbReference>
<dbReference type="InterPro" id="IPR036390">
    <property type="entry name" value="WH_DNA-bd_sf"/>
</dbReference>
<sequence>MSLNKFEVVVTVIESGSLTKAGEILGLTQSAISHAIASLEREFGFSLLTRGRSGISLTSNGERLLPYMRETLRCHERMKQEVFAINGLEVGTVRIGTFTSVSTQWLPGILKRFQDQYPAIEIKLMEGYYDGIESWIQTGEIDFGFVSLPTTEDLECIPLKKDQMYLLVTKEHPLYKEERVHVSRLAEETFIMPKTGCDNDIQRLLTEYQIEPRIKYEVGDDHAIIAMVQNGLGISILPEMILFRLPANIRMIPLEGEHYRSLGVAATSFSKQSPAAKRFLQFVTDWINEQQA</sequence>
<dbReference type="GO" id="GO:0003700">
    <property type="term" value="F:DNA-binding transcription factor activity"/>
    <property type="evidence" value="ECO:0007669"/>
    <property type="project" value="InterPro"/>
</dbReference>
<dbReference type="InterPro" id="IPR000847">
    <property type="entry name" value="LysR_HTH_N"/>
</dbReference>
<dbReference type="InterPro" id="IPR005119">
    <property type="entry name" value="LysR_subst-bd"/>
</dbReference>
<dbReference type="Pfam" id="PF03466">
    <property type="entry name" value="LysR_substrate"/>
    <property type="match status" value="1"/>
</dbReference>
<dbReference type="Gene3D" id="3.40.190.290">
    <property type="match status" value="1"/>
</dbReference>
<comment type="similarity">
    <text evidence="1">Belongs to the LysR transcriptional regulatory family.</text>
</comment>
<organism evidence="6 7">
    <name type="scientific">Brevibacillus formosus</name>
    <dbReference type="NCBI Taxonomy" id="54913"/>
    <lineage>
        <taxon>Bacteria</taxon>
        <taxon>Bacillati</taxon>
        <taxon>Bacillota</taxon>
        <taxon>Bacilli</taxon>
        <taxon>Bacillales</taxon>
        <taxon>Paenibacillaceae</taxon>
        <taxon>Brevibacillus</taxon>
    </lineage>
</organism>
<proteinExistence type="inferred from homology"/>
<gene>
    <name evidence="6" type="ORF">BP422_13775</name>
</gene>
<dbReference type="SUPFAM" id="SSF46785">
    <property type="entry name" value="Winged helix' DNA-binding domain"/>
    <property type="match status" value="1"/>
</dbReference>
<dbReference type="GO" id="GO:0005829">
    <property type="term" value="C:cytosol"/>
    <property type="evidence" value="ECO:0007669"/>
    <property type="project" value="TreeGrafter"/>
</dbReference>
<reference evidence="6 7" key="1">
    <citation type="submission" date="2016-11" db="EMBL/GenBank/DDBJ databases">
        <authorList>
            <person name="Jaros S."/>
            <person name="Januszkiewicz K."/>
            <person name="Wedrychowicz H."/>
        </authorList>
    </citation>
    <scope>NUCLEOTIDE SEQUENCE [LARGE SCALE GENOMIC DNA]</scope>
    <source>
        <strain evidence="6 7">NF2</strain>
    </source>
</reference>
<dbReference type="RefSeq" id="WP_088908274.1">
    <property type="nucleotide sequence ID" value="NZ_CP018145.1"/>
</dbReference>
<accession>A0A220MHY9</accession>
<dbReference type="CDD" id="cd05466">
    <property type="entry name" value="PBP2_LTTR_substrate"/>
    <property type="match status" value="1"/>
</dbReference>
<dbReference type="Pfam" id="PF00126">
    <property type="entry name" value="HTH_1"/>
    <property type="match status" value="1"/>
</dbReference>
<protein>
    <submittedName>
        <fullName evidence="6">LysR family transcriptional regulator</fullName>
    </submittedName>
</protein>
<keyword evidence="4" id="KW-0804">Transcription</keyword>
<dbReference type="EMBL" id="CP018145">
    <property type="protein sequence ID" value="ASJ54535.1"/>
    <property type="molecule type" value="Genomic_DNA"/>
</dbReference>
<dbReference type="AlphaFoldDB" id="A0A220MHY9"/>
<evidence type="ECO:0000259" key="5">
    <source>
        <dbReference type="PROSITE" id="PS50931"/>
    </source>
</evidence>
<keyword evidence="3" id="KW-0238">DNA-binding</keyword>
<dbReference type="Gene3D" id="1.10.10.10">
    <property type="entry name" value="Winged helix-like DNA-binding domain superfamily/Winged helix DNA-binding domain"/>
    <property type="match status" value="1"/>
</dbReference>
<dbReference type="KEGG" id="bfm:BP422_13775"/>
<evidence type="ECO:0000256" key="3">
    <source>
        <dbReference type="ARBA" id="ARBA00023125"/>
    </source>
</evidence>